<keyword evidence="4" id="KW-1185">Reference proteome</keyword>
<feature type="transmembrane region" description="Helical" evidence="1">
    <location>
        <begin position="7"/>
        <end position="27"/>
    </location>
</feature>
<evidence type="ECO:0000259" key="2">
    <source>
        <dbReference type="Pfam" id="PF06580"/>
    </source>
</evidence>
<dbReference type="AlphaFoldDB" id="A0A1H8G236"/>
<sequence>MKRSAVILLHLGYWSTYILLVSLFMLISTRGHRTFADMLYIWLVSGAGIFSFLPGVLGFYCFYGLLFTRFLQTKRFQALLLFGLLGMLSSAVITLLMLSIPGTWGARADWREMMWMTIFLALLAGIHGVIGLVMRGFISWYGDIRIKEELTQKNHATELALVRSQLNPHFLFNTIHNIDVLIEKDAAQASLYLNKLSDIMRFMLYETKTEQIPLSKELAYIEKYIALQKIRTANTDYVHYSVEGETGNLMIEPLLFIPYIENAFKHAPHERTANAIRIQLCIEAGRLVFDCENRYSLAPHPIEGANGLGHTLLQKRLALLYPNKHTLAITQQGGIYKVNLILHTHEN</sequence>
<dbReference type="GO" id="GO:0016020">
    <property type="term" value="C:membrane"/>
    <property type="evidence" value="ECO:0007669"/>
    <property type="project" value="InterPro"/>
</dbReference>
<dbReference type="RefSeq" id="WP_143081157.1">
    <property type="nucleotide sequence ID" value="NZ_FOBB01000010.1"/>
</dbReference>
<dbReference type="InterPro" id="IPR010559">
    <property type="entry name" value="Sig_transdc_His_kin_internal"/>
</dbReference>
<dbReference type="InterPro" id="IPR050640">
    <property type="entry name" value="Bact_2-comp_sensor_kinase"/>
</dbReference>
<reference evidence="3 4" key="1">
    <citation type="submission" date="2016-10" db="EMBL/GenBank/DDBJ databases">
        <authorList>
            <person name="de Groot N.N."/>
        </authorList>
    </citation>
    <scope>NUCLEOTIDE SEQUENCE [LARGE SCALE GENOMIC DNA]</scope>
    <source>
        <strain evidence="3 4">DSM 21039</strain>
    </source>
</reference>
<evidence type="ECO:0000313" key="4">
    <source>
        <dbReference type="Proteomes" id="UP000198984"/>
    </source>
</evidence>
<dbReference type="PANTHER" id="PTHR34220">
    <property type="entry name" value="SENSOR HISTIDINE KINASE YPDA"/>
    <property type="match status" value="1"/>
</dbReference>
<protein>
    <submittedName>
        <fullName evidence="3">Histidine kinase</fullName>
    </submittedName>
</protein>
<organism evidence="3 4">
    <name type="scientific">Chitinophaga rupis</name>
    <dbReference type="NCBI Taxonomy" id="573321"/>
    <lineage>
        <taxon>Bacteria</taxon>
        <taxon>Pseudomonadati</taxon>
        <taxon>Bacteroidota</taxon>
        <taxon>Chitinophagia</taxon>
        <taxon>Chitinophagales</taxon>
        <taxon>Chitinophagaceae</taxon>
        <taxon>Chitinophaga</taxon>
    </lineage>
</organism>
<evidence type="ECO:0000313" key="3">
    <source>
        <dbReference type="EMBL" id="SEN38073.1"/>
    </source>
</evidence>
<dbReference type="Proteomes" id="UP000198984">
    <property type="component" value="Unassembled WGS sequence"/>
</dbReference>
<feature type="transmembrane region" description="Helical" evidence="1">
    <location>
        <begin position="113"/>
        <end position="138"/>
    </location>
</feature>
<name>A0A1H8G236_9BACT</name>
<gene>
    <name evidence="3" type="ORF">SAMN04488505_11010</name>
</gene>
<keyword evidence="1" id="KW-1133">Transmembrane helix</keyword>
<dbReference type="PANTHER" id="PTHR34220:SF7">
    <property type="entry name" value="SENSOR HISTIDINE KINASE YPDA"/>
    <property type="match status" value="1"/>
</dbReference>
<feature type="domain" description="Signal transduction histidine kinase internal region" evidence="2">
    <location>
        <begin position="158"/>
        <end position="233"/>
    </location>
</feature>
<dbReference type="OrthoDB" id="9792992at2"/>
<dbReference type="EMBL" id="FOBB01000010">
    <property type="protein sequence ID" value="SEN38073.1"/>
    <property type="molecule type" value="Genomic_DNA"/>
</dbReference>
<dbReference type="GO" id="GO:0000155">
    <property type="term" value="F:phosphorelay sensor kinase activity"/>
    <property type="evidence" value="ECO:0007669"/>
    <property type="project" value="InterPro"/>
</dbReference>
<accession>A0A1H8G236</accession>
<keyword evidence="1" id="KW-0472">Membrane</keyword>
<keyword evidence="3" id="KW-0418">Kinase</keyword>
<proteinExistence type="predicted"/>
<feature type="transmembrane region" description="Helical" evidence="1">
    <location>
        <begin position="39"/>
        <end position="66"/>
    </location>
</feature>
<keyword evidence="1" id="KW-0812">Transmembrane</keyword>
<feature type="transmembrane region" description="Helical" evidence="1">
    <location>
        <begin position="78"/>
        <end position="101"/>
    </location>
</feature>
<dbReference type="Pfam" id="PF06580">
    <property type="entry name" value="His_kinase"/>
    <property type="match status" value="1"/>
</dbReference>
<evidence type="ECO:0000256" key="1">
    <source>
        <dbReference type="SAM" id="Phobius"/>
    </source>
</evidence>
<dbReference type="STRING" id="573321.SAMN04488505_11010"/>
<keyword evidence="3" id="KW-0808">Transferase</keyword>